<evidence type="ECO:0000256" key="2">
    <source>
        <dbReference type="ARBA" id="ARBA00023125"/>
    </source>
</evidence>
<evidence type="ECO:0000313" key="7">
    <source>
        <dbReference type="Proteomes" id="UP001199206"/>
    </source>
</evidence>
<feature type="domain" description="HTH araC/xylS-type" evidence="5">
    <location>
        <begin position="262"/>
        <end position="362"/>
    </location>
</feature>
<evidence type="ECO:0000256" key="3">
    <source>
        <dbReference type="ARBA" id="ARBA00023163"/>
    </source>
</evidence>
<dbReference type="InterPro" id="IPR018060">
    <property type="entry name" value="HTH_AraC"/>
</dbReference>
<evidence type="ECO:0000256" key="1">
    <source>
        <dbReference type="ARBA" id="ARBA00023015"/>
    </source>
</evidence>
<keyword evidence="3" id="KW-0804">Transcription</keyword>
<dbReference type="Proteomes" id="UP001199206">
    <property type="component" value="Unassembled WGS sequence"/>
</dbReference>
<reference evidence="6 7" key="1">
    <citation type="submission" date="2021-10" db="EMBL/GenBank/DDBJ databases">
        <title>Genome sequencing of Xanthomonas strains from NCPPB.</title>
        <authorList>
            <person name="Hussein R."/>
            <person name="Harrison J."/>
            <person name="Studholme D.J."/>
            <person name="Vicente J."/>
            <person name="Grant M."/>
        </authorList>
    </citation>
    <scope>NUCLEOTIDE SEQUENCE [LARGE SCALE GENOMIC DNA]</scope>
    <source>
        <strain evidence="6 7">NCPPB 101</strain>
    </source>
</reference>
<keyword evidence="1" id="KW-0805">Transcription regulation</keyword>
<dbReference type="Pfam" id="PF12833">
    <property type="entry name" value="HTH_18"/>
    <property type="match status" value="1"/>
</dbReference>
<name>A0ABS8HIA1_9XANT</name>
<dbReference type="InterPro" id="IPR050204">
    <property type="entry name" value="AraC_XylS_family_regulators"/>
</dbReference>
<dbReference type="RefSeq" id="WP_152527257.1">
    <property type="nucleotide sequence ID" value="NZ_JAJGQJ010000056.1"/>
</dbReference>
<evidence type="ECO:0000313" key="6">
    <source>
        <dbReference type="EMBL" id="MCC4621872.1"/>
    </source>
</evidence>
<keyword evidence="2" id="KW-0238">DNA-binding</keyword>
<gene>
    <name evidence="6" type="primary">feaR</name>
    <name evidence="6" type="ORF">LL965_18010</name>
</gene>
<dbReference type="SMART" id="SM00342">
    <property type="entry name" value="HTH_ARAC"/>
    <property type="match status" value="1"/>
</dbReference>
<sequence>MAPSISERVIDRHRLSNEPQARGGGLDAARHHDLAWCLRYKNRSIITFQCEMRAPVRICNDVEAWNHALDAACGGFRASVDTQRAGFVGELDHDDDGELKTSLIRTNVAHIMHRRTSTDRLDDRSCFLVLQCSGSSRMLHQGEHTLQLQPGEMMLMDSAKPYDIVGCGLIDHLSIHLDRRDLQRRLPPGQALFGKLSTHAVSGQMLRVMVEQVWKAGEALTRAERCAVREAILALVPSALGTGPHGADGQRLLDAASTQLRRHAEQLIEHQLDNPLLAPAALAHQLGVSLRQLYRLFDDGDTVCRYILRRRLVRSADDLRSPQLRHASITQIAGRWGFTDSAHFSRTFKKQFSCTPRDYRADVQCAVFAHDA</sequence>
<evidence type="ECO:0000259" key="5">
    <source>
        <dbReference type="PROSITE" id="PS01124"/>
    </source>
</evidence>
<protein>
    <submittedName>
        <fullName evidence="6">Transcriptional regulator FeaR</fullName>
    </submittedName>
</protein>
<proteinExistence type="predicted"/>
<dbReference type="InterPro" id="IPR035418">
    <property type="entry name" value="AraC-bd_2"/>
</dbReference>
<accession>A0ABS8HIA1</accession>
<dbReference type="InterPro" id="IPR020449">
    <property type="entry name" value="Tscrpt_reg_AraC-type_HTH"/>
</dbReference>
<dbReference type="NCBIfam" id="NF007243">
    <property type="entry name" value="PRK09685.1"/>
    <property type="match status" value="1"/>
</dbReference>
<dbReference type="PANTHER" id="PTHR46796:SF6">
    <property type="entry name" value="ARAC SUBFAMILY"/>
    <property type="match status" value="1"/>
</dbReference>
<keyword evidence="7" id="KW-1185">Reference proteome</keyword>
<dbReference type="PROSITE" id="PS01124">
    <property type="entry name" value="HTH_ARAC_FAMILY_2"/>
    <property type="match status" value="1"/>
</dbReference>
<organism evidence="6 7">
    <name type="scientific">Xanthomonas cassavae CFBP 4642</name>
    <dbReference type="NCBI Taxonomy" id="1219375"/>
    <lineage>
        <taxon>Bacteria</taxon>
        <taxon>Pseudomonadati</taxon>
        <taxon>Pseudomonadota</taxon>
        <taxon>Gammaproteobacteria</taxon>
        <taxon>Lysobacterales</taxon>
        <taxon>Lysobacteraceae</taxon>
        <taxon>Xanthomonas</taxon>
    </lineage>
</organism>
<dbReference type="EMBL" id="JAJGQJ010000056">
    <property type="protein sequence ID" value="MCC4621872.1"/>
    <property type="molecule type" value="Genomic_DNA"/>
</dbReference>
<comment type="caution">
    <text evidence="6">The sequence shown here is derived from an EMBL/GenBank/DDBJ whole genome shotgun (WGS) entry which is preliminary data.</text>
</comment>
<dbReference type="SUPFAM" id="SSF46689">
    <property type="entry name" value="Homeodomain-like"/>
    <property type="match status" value="1"/>
</dbReference>
<dbReference type="PANTHER" id="PTHR46796">
    <property type="entry name" value="HTH-TYPE TRANSCRIPTIONAL ACTIVATOR RHAS-RELATED"/>
    <property type="match status" value="1"/>
</dbReference>
<dbReference type="InterPro" id="IPR009057">
    <property type="entry name" value="Homeodomain-like_sf"/>
</dbReference>
<dbReference type="PRINTS" id="PR00032">
    <property type="entry name" value="HTHARAC"/>
</dbReference>
<dbReference type="Gene3D" id="1.10.10.60">
    <property type="entry name" value="Homeodomain-like"/>
    <property type="match status" value="1"/>
</dbReference>
<dbReference type="Pfam" id="PF14525">
    <property type="entry name" value="AraC_binding_2"/>
    <property type="match status" value="1"/>
</dbReference>
<feature type="region of interest" description="Disordered" evidence="4">
    <location>
        <begin position="1"/>
        <end position="26"/>
    </location>
</feature>
<evidence type="ECO:0000256" key="4">
    <source>
        <dbReference type="SAM" id="MobiDB-lite"/>
    </source>
</evidence>